<dbReference type="EC" id="1.14.14.17" evidence="1"/>
<keyword evidence="1" id="KW-0560">Oxidoreductase</keyword>
<comment type="cofactor">
    <cofactor evidence="1">
        <name>FAD</name>
        <dbReference type="ChEBI" id="CHEBI:57692"/>
    </cofactor>
</comment>
<dbReference type="EMBL" id="BQNB010011385">
    <property type="protein sequence ID" value="GJS89891.1"/>
    <property type="molecule type" value="Genomic_DNA"/>
</dbReference>
<keyword evidence="1" id="KW-0274">FAD</keyword>
<comment type="caution">
    <text evidence="2">The sequence shown here is derived from an EMBL/GenBank/DDBJ whole genome shotgun (WGS) entry which is preliminary data.</text>
</comment>
<dbReference type="InterPro" id="IPR040125">
    <property type="entry name" value="Squalene_monox"/>
</dbReference>
<comment type="catalytic activity">
    <reaction evidence="1">
        <text>squalene + reduced [NADPH--hemoprotein reductase] + O2 = (S)-2,3-epoxysqualene + oxidized [NADPH--hemoprotein reductase] + H2O + H(+)</text>
        <dbReference type="Rhea" id="RHEA:25282"/>
        <dbReference type="Rhea" id="RHEA-COMP:11964"/>
        <dbReference type="Rhea" id="RHEA-COMP:11965"/>
        <dbReference type="ChEBI" id="CHEBI:15377"/>
        <dbReference type="ChEBI" id="CHEBI:15378"/>
        <dbReference type="ChEBI" id="CHEBI:15379"/>
        <dbReference type="ChEBI" id="CHEBI:15440"/>
        <dbReference type="ChEBI" id="CHEBI:15441"/>
        <dbReference type="ChEBI" id="CHEBI:57618"/>
        <dbReference type="ChEBI" id="CHEBI:58210"/>
        <dbReference type="EC" id="1.14.14.17"/>
    </reaction>
</comment>
<evidence type="ECO:0000313" key="2">
    <source>
        <dbReference type="EMBL" id="GJS89891.1"/>
    </source>
</evidence>
<accession>A0ABQ4ZK74</accession>
<comment type="subcellular location">
    <subcellularLocation>
        <location evidence="1">Membrane</location>
        <topology evidence="1">Multi-pass membrane protein</topology>
    </subcellularLocation>
</comment>
<keyword evidence="3" id="KW-1185">Reference proteome</keyword>
<organism evidence="2 3">
    <name type="scientific">Tanacetum coccineum</name>
    <dbReference type="NCBI Taxonomy" id="301880"/>
    <lineage>
        <taxon>Eukaryota</taxon>
        <taxon>Viridiplantae</taxon>
        <taxon>Streptophyta</taxon>
        <taxon>Embryophyta</taxon>
        <taxon>Tracheophyta</taxon>
        <taxon>Spermatophyta</taxon>
        <taxon>Magnoliopsida</taxon>
        <taxon>eudicotyledons</taxon>
        <taxon>Gunneridae</taxon>
        <taxon>Pentapetalae</taxon>
        <taxon>asterids</taxon>
        <taxon>campanulids</taxon>
        <taxon>Asterales</taxon>
        <taxon>Asteraceae</taxon>
        <taxon>Asteroideae</taxon>
        <taxon>Anthemideae</taxon>
        <taxon>Anthemidinae</taxon>
        <taxon>Tanacetum</taxon>
    </lineage>
</organism>
<evidence type="ECO:0000313" key="3">
    <source>
        <dbReference type="Proteomes" id="UP001151760"/>
    </source>
</evidence>
<reference evidence="2" key="2">
    <citation type="submission" date="2022-01" db="EMBL/GenBank/DDBJ databases">
        <authorList>
            <person name="Yamashiro T."/>
            <person name="Shiraishi A."/>
            <person name="Satake H."/>
            <person name="Nakayama K."/>
        </authorList>
    </citation>
    <scope>NUCLEOTIDE SEQUENCE</scope>
</reference>
<protein>
    <recommendedName>
        <fullName evidence="1">Squalene monooxygenase</fullName>
        <ecNumber evidence="1">1.14.14.17</ecNumber>
    </recommendedName>
</protein>
<dbReference type="PANTHER" id="PTHR10835">
    <property type="entry name" value="SQUALENE MONOOXYGENASE"/>
    <property type="match status" value="1"/>
</dbReference>
<sequence>MPANEGHSEFDACCRLGVYGLQVNHLLSVFGQKTDAKRLQKHADFRIVAFVSPSREVSAFTILLAKKETYLETSAADREILLPDLFDMVDVALKSKHKENEAYLSERPLAKHTMKSKLLKDLTESDRIVGELLQLGGYLKLIEFGLDDCVDGIEA</sequence>
<gene>
    <name evidence="2" type="ORF">Tco_0772527</name>
</gene>
<dbReference type="PANTHER" id="PTHR10835:SF0">
    <property type="entry name" value="SQUALENE MONOOXYGENASE"/>
    <property type="match status" value="1"/>
</dbReference>
<reference evidence="2" key="1">
    <citation type="journal article" date="2022" name="Int. J. Mol. Sci.">
        <title>Draft Genome of Tanacetum Coccineum: Genomic Comparison of Closely Related Tanacetum-Family Plants.</title>
        <authorList>
            <person name="Yamashiro T."/>
            <person name="Shiraishi A."/>
            <person name="Nakayama K."/>
            <person name="Satake H."/>
        </authorList>
    </citation>
    <scope>NUCLEOTIDE SEQUENCE</scope>
</reference>
<proteinExistence type="inferred from homology"/>
<evidence type="ECO:0000256" key="1">
    <source>
        <dbReference type="RuleBase" id="RU367121"/>
    </source>
</evidence>
<keyword evidence="1" id="KW-0285">Flavoprotein</keyword>
<comment type="function">
    <text evidence="1">Catalyzes the stereospecific oxidation of squalene to (S)-2,3-epoxysqualene, and is considered to be a rate-limiting enzyme in steroid biosynthesis.</text>
</comment>
<name>A0ABQ4ZK74_9ASTR</name>
<comment type="similarity">
    <text evidence="1">Belongs to the squalene monooxygenase family.</text>
</comment>
<dbReference type="Proteomes" id="UP001151760">
    <property type="component" value="Unassembled WGS sequence"/>
</dbReference>